<feature type="region of interest" description="Disordered" evidence="6">
    <location>
        <begin position="141"/>
        <end position="160"/>
    </location>
</feature>
<keyword evidence="3" id="KW-0805">Transcription regulation</keyword>
<organism evidence="7">
    <name type="scientific">Auxenochlorella protothecoides</name>
    <name type="common">Green microalga</name>
    <name type="synonym">Chlorella protothecoides</name>
    <dbReference type="NCBI Taxonomy" id="3075"/>
    <lineage>
        <taxon>Eukaryota</taxon>
        <taxon>Viridiplantae</taxon>
        <taxon>Chlorophyta</taxon>
        <taxon>core chlorophytes</taxon>
        <taxon>Trebouxiophyceae</taxon>
        <taxon>Chlorellales</taxon>
        <taxon>Chlorellaceae</taxon>
        <taxon>Auxenochlorella</taxon>
    </lineage>
</organism>
<dbReference type="GO" id="GO:0016251">
    <property type="term" value="F:RNA polymerase II general transcription initiation factor activity"/>
    <property type="evidence" value="ECO:0007669"/>
    <property type="project" value="TreeGrafter"/>
</dbReference>
<dbReference type="AlphaFoldDB" id="A0A1D2A949"/>
<evidence type="ECO:0000256" key="1">
    <source>
        <dbReference type="ARBA" id="ARBA00004123"/>
    </source>
</evidence>
<dbReference type="Gene3D" id="1.10.20.10">
    <property type="entry name" value="Histone, subunit A"/>
    <property type="match status" value="1"/>
</dbReference>
<gene>
    <name evidence="7" type="ORF">g.6827</name>
</gene>
<comment type="similarity">
    <text evidence="2">Belongs to the TAF9 family.</text>
</comment>
<dbReference type="GO" id="GO:0005669">
    <property type="term" value="C:transcription factor TFIID complex"/>
    <property type="evidence" value="ECO:0007669"/>
    <property type="project" value="TreeGrafter"/>
</dbReference>
<reference evidence="7" key="1">
    <citation type="submission" date="2015-08" db="EMBL/GenBank/DDBJ databases">
        <authorList>
            <person name="Babu N.S."/>
            <person name="Beckwith C.J."/>
            <person name="Beseler K.G."/>
            <person name="Brison A."/>
            <person name="Carone J.V."/>
            <person name="Caskin T.P."/>
            <person name="Diamond M."/>
            <person name="Durham M.E."/>
            <person name="Foxe J.M."/>
            <person name="Go M."/>
            <person name="Henderson B.A."/>
            <person name="Jones I.B."/>
            <person name="McGettigan J.A."/>
            <person name="Micheletti S.J."/>
            <person name="Nasrallah M.E."/>
            <person name="Ortiz D."/>
            <person name="Piller C.R."/>
            <person name="Privatt S.R."/>
            <person name="Schneider S.L."/>
            <person name="Sharp S."/>
            <person name="Smith T.C."/>
            <person name="Stanton J.D."/>
            <person name="Ullery H.E."/>
            <person name="Wilson R.J."/>
            <person name="Serrano M.G."/>
            <person name="Buck G."/>
            <person name="Lee V."/>
            <person name="Wang Y."/>
            <person name="Carvalho R."/>
            <person name="Voegtly L."/>
            <person name="Shi R."/>
            <person name="Duckworth R."/>
            <person name="Johnson A."/>
            <person name="Loviza R."/>
            <person name="Walstead R."/>
            <person name="Shah Z."/>
            <person name="Kiflezghi M."/>
            <person name="Wade K."/>
            <person name="Ball S.L."/>
            <person name="Bradley K.W."/>
            <person name="Asai D.J."/>
            <person name="Bowman C.A."/>
            <person name="Russell D.A."/>
            <person name="Pope W.H."/>
            <person name="Jacobs-Sera D."/>
            <person name="Hendrix R.W."/>
            <person name="Hatfull G.F."/>
        </authorList>
    </citation>
    <scope>NUCLEOTIDE SEQUENCE</scope>
</reference>
<dbReference type="GO" id="GO:0003713">
    <property type="term" value="F:transcription coactivator activity"/>
    <property type="evidence" value="ECO:0007669"/>
    <property type="project" value="TreeGrafter"/>
</dbReference>
<evidence type="ECO:0000256" key="4">
    <source>
        <dbReference type="ARBA" id="ARBA00023163"/>
    </source>
</evidence>
<dbReference type="GO" id="GO:0000124">
    <property type="term" value="C:SAGA complex"/>
    <property type="evidence" value="ECO:0007669"/>
    <property type="project" value="TreeGrafter"/>
</dbReference>
<proteinExistence type="inferred from homology"/>
<comment type="subcellular location">
    <subcellularLocation>
        <location evidence="1">Nucleus</location>
    </subcellularLocation>
</comment>
<dbReference type="InterPro" id="IPR009072">
    <property type="entry name" value="Histone-fold"/>
</dbReference>
<evidence type="ECO:0008006" key="8">
    <source>
        <dbReference type="Google" id="ProtNLM"/>
    </source>
</evidence>
<sequence length="160" mass="17279">MSTPEELPPDGVKIISLLRSMGVTAYEPRVIQQLLDFQYRYTAECLQDAEAIAERSLGPRPEVTMPHVVLATELASAHTFTNPPSLKVLQQLAAEINAQALPEIKPHYGLRLPPEGDCLLAPNYQFDPRTPAISEHALDGGAAPLKQEAASSDLGAVPTT</sequence>
<dbReference type="GO" id="GO:0051123">
    <property type="term" value="P:RNA polymerase II preinitiation complex assembly"/>
    <property type="evidence" value="ECO:0007669"/>
    <property type="project" value="TreeGrafter"/>
</dbReference>
<evidence type="ECO:0000256" key="3">
    <source>
        <dbReference type="ARBA" id="ARBA00023015"/>
    </source>
</evidence>
<evidence type="ECO:0000256" key="6">
    <source>
        <dbReference type="SAM" id="MobiDB-lite"/>
    </source>
</evidence>
<dbReference type="SUPFAM" id="SSF47113">
    <property type="entry name" value="Histone-fold"/>
    <property type="match status" value="1"/>
</dbReference>
<dbReference type="PANTHER" id="PTHR48068:SF4">
    <property type="entry name" value="TATA-BOX BINDING PROTEIN ASSOCIATED FACTOR 9"/>
    <property type="match status" value="1"/>
</dbReference>
<evidence type="ECO:0000256" key="2">
    <source>
        <dbReference type="ARBA" id="ARBA00007646"/>
    </source>
</evidence>
<dbReference type="CDD" id="cd07979">
    <property type="entry name" value="HFD_TAF9"/>
    <property type="match status" value="1"/>
</dbReference>
<keyword evidence="4" id="KW-0804">Transcription</keyword>
<dbReference type="GO" id="GO:0046982">
    <property type="term" value="F:protein heterodimerization activity"/>
    <property type="evidence" value="ECO:0007669"/>
    <property type="project" value="InterPro"/>
</dbReference>
<dbReference type="PANTHER" id="PTHR48068">
    <property type="entry name" value="TAF9 RNA POLYMERASE II, TATA BOX-BINDING PROTEIN (TBP)-ASSOCIATED FACTOR"/>
    <property type="match status" value="1"/>
</dbReference>
<name>A0A1D2A949_AUXPR</name>
<dbReference type="InterPro" id="IPR051431">
    <property type="entry name" value="TFIID_subunit_9"/>
</dbReference>
<keyword evidence="5" id="KW-0539">Nucleus</keyword>
<protein>
    <recommendedName>
        <fullName evidence="8">Transcription initiation factor TFIID subunit 9</fullName>
    </recommendedName>
</protein>
<dbReference type="Pfam" id="PF02291">
    <property type="entry name" value="TFIID-31kDa"/>
    <property type="match status" value="1"/>
</dbReference>
<evidence type="ECO:0000256" key="5">
    <source>
        <dbReference type="ARBA" id="ARBA00023242"/>
    </source>
</evidence>
<dbReference type="InterPro" id="IPR003162">
    <property type="entry name" value="TFIID-31"/>
</dbReference>
<evidence type="ECO:0000313" key="7">
    <source>
        <dbReference type="EMBL" id="JAT75453.1"/>
    </source>
</evidence>
<dbReference type="EMBL" id="GDKF01003169">
    <property type="protein sequence ID" value="JAT75453.1"/>
    <property type="molecule type" value="Transcribed_RNA"/>
</dbReference>
<accession>A0A1D2A949</accession>